<evidence type="ECO:0000256" key="3">
    <source>
        <dbReference type="ARBA" id="ARBA00022729"/>
    </source>
</evidence>
<name>A0ABS9RHM2_9FLAO</name>
<evidence type="ECO:0000256" key="5">
    <source>
        <dbReference type="SAM" id="SignalP"/>
    </source>
</evidence>
<accession>A0ABS9RHM2</accession>
<keyword evidence="7" id="KW-0255">Endonuclease</keyword>
<evidence type="ECO:0000256" key="1">
    <source>
        <dbReference type="ARBA" id="ARBA00006429"/>
    </source>
</evidence>
<keyword evidence="8" id="KW-1185">Reference proteome</keyword>
<proteinExistence type="inferred from homology"/>
<dbReference type="RefSeq" id="WP_240572783.1">
    <property type="nucleotide sequence ID" value="NZ_CP136709.1"/>
</dbReference>
<evidence type="ECO:0000256" key="4">
    <source>
        <dbReference type="ARBA" id="ARBA00022801"/>
    </source>
</evidence>
<protein>
    <submittedName>
        <fullName evidence="7">Endonuclease</fullName>
    </submittedName>
</protein>
<dbReference type="GO" id="GO:0004519">
    <property type="term" value="F:endonuclease activity"/>
    <property type="evidence" value="ECO:0007669"/>
    <property type="project" value="UniProtKB-KW"/>
</dbReference>
<dbReference type="EMBL" id="JAKVQD010000002">
    <property type="protein sequence ID" value="MCH4552444.1"/>
    <property type="molecule type" value="Genomic_DNA"/>
</dbReference>
<organism evidence="7 8">
    <name type="scientific">Aestuariibaculum lutulentum</name>
    <dbReference type="NCBI Taxonomy" id="2920935"/>
    <lineage>
        <taxon>Bacteria</taxon>
        <taxon>Pseudomonadati</taxon>
        <taxon>Bacteroidota</taxon>
        <taxon>Flavobacteriia</taxon>
        <taxon>Flavobacteriales</taxon>
        <taxon>Flavobacteriaceae</taxon>
    </lineage>
</organism>
<keyword evidence="2" id="KW-0540">Nuclease</keyword>
<dbReference type="InterPro" id="IPR044925">
    <property type="entry name" value="His-Me_finger_sf"/>
</dbReference>
<comment type="caution">
    <text evidence="7">The sequence shown here is derived from an EMBL/GenBank/DDBJ whole genome shotgun (WGS) entry which is preliminary data.</text>
</comment>
<dbReference type="NCBIfam" id="TIGR04183">
    <property type="entry name" value="Por_Secre_tail"/>
    <property type="match status" value="1"/>
</dbReference>
<dbReference type="PANTHER" id="PTHR33607">
    <property type="entry name" value="ENDONUCLEASE-1"/>
    <property type="match status" value="1"/>
</dbReference>
<gene>
    <name evidence="7" type="ORF">MKW35_07425</name>
</gene>
<dbReference type="InterPro" id="IPR026444">
    <property type="entry name" value="Secre_tail"/>
</dbReference>
<evidence type="ECO:0000313" key="7">
    <source>
        <dbReference type="EMBL" id="MCH4552444.1"/>
    </source>
</evidence>
<dbReference type="Pfam" id="PF04231">
    <property type="entry name" value="Endonuclease_1"/>
    <property type="match status" value="1"/>
</dbReference>
<feature type="chain" id="PRO_5046780292" evidence="5">
    <location>
        <begin position="19"/>
        <end position="366"/>
    </location>
</feature>
<keyword evidence="3 5" id="KW-0732">Signal</keyword>
<dbReference type="Proteomes" id="UP001156141">
    <property type="component" value="Unassembled WGS sequence"/>
</dbReference>
<feature type="signal peptide" evidence="5">
    <location>
        <begin position="1"/>
        <end position="18"/>
    </location>
</feature>
<dbReference type="SUPFAM" id="SSF54060">
    <property type="entry name" value="His-Me finger endonucleases"/>
    <property type="match status" value="1"/>
</dbReference>
<keyword evidence="4" id="KW-0378">Hydrolase</keyword>
<evidence type="ECO:0000259" key="6">
    <source>
        <dbReference type="Pfam" id="PF18962"/>
    </source>
</evidence>
<comment type="similarity">
    <text evidence="1">Belongs to the EndA/NucM nuclease family.</text>
</comment>
<dbReference type="PANTHER" id="PTHR33607:SF2">
    <property type="entry name" value="ENDONUCLEASE-1"/>
    <property type="match status" value="1"/>
</dbReference>
<evidence type="ECO:0000313" key="8">
    <source>
        <dbReference type="Proteomes" id="UP001156141"/>
    </source>
</evidence>
<sequence>MKQLYLLSFFLLSTFVFAQIPTGYYDSATSTGATLKTQLFNIINNNTNSSTVANYGDLWTLYDQAAFKDSYYDNDNSLVDLYTEIPLSPDTFNFTTITNQCGNYNSEGDCYNREHVIPKSYFGGDSSYPMYSDAHFVFPSDGYVNGKHANYPYGTVNFASYTSSNGSKLGSSSVSGYSGSVFEPIDEFKGDVARAYFYFITRYEDQLSTFYTNYASSEVSAMFDGNTFPGIESNFLNILLTWNNLDPVSQYEINKNNEIYNFQGNRNPFIDDSSYITKIWGTALSTNDFTTLNLKIYPNPVKDHFIYISTTQDLDAIIYNVLGKEILKQHLNTNNKKMDVSTLNKGVYLLKISSDSGTITKKLIKQ</sequence>
<dbReference type="Pfam" id="PF18962">
    <property type="entry name" value="Por_Secre_tail"/>
    <property type="match status" value="1"/>
</dbReference>
<evidence type="ECO:0000256" key="2">
    <source>
        <dbReference type="ARBA" id="ARBA00022722"/>
    </source>
</evidence>
<feature type="domain" description="Secretion system C-terminal sorting" evidence="6">
    <location>
        <begin position="296"/>
        <end position="364"/>
    </location>
</feature>
<dbReference type="InterPro" id="IPR007346">
    <property type="entry name" value="Endonuclease-I"/>
</dbReference>
<reference evidence="7" key="1">
    <citation type="submission" date="2022-02" db="EMBL/GenBank/DDBJ databases">
        <title>Aestuariibaculum sp., a marine bacterium isolated from sediment in Guangxi.</title>
        <authorList>
            <person name="Ying J."/>
        </authorList>
    </citation>
    <scope>NUCLEOTIDE SEQUENCE</scope>
    <source>
        <strain evidence="7">L182</strain>
    </source>
</reference>